<proteinExistence type="predicted"/>
<name>A0A9D4UC25_ADICA</name>
<dbReference type="EMBL" id="JABFUD020000019">
    <property type="protein sequence ID" value="KAI5065263.1"/>
    <property type="molecule type" value="Genomic_DNA"/>
</dbReference>
<protein>
    <submittedName>
        <fullName evidence="1">Uncharacterized protein</fullName>
    </submittedName>
</protein>
<evidence type="ECO:0000313" key="2">
    <source>
        <dbReference type="Proteomes" id="UP000886520"/>
    </source>
</evidence>
<dbReference type="AlphaFoldDB" id="A0A9D4UC25"/>
<evidence type="ECO:0000313" key="1">
    <source>
        <dbReference type="EMBL" id="KAI5065263.1"/>
    </source>
</evidence>
<sequence>MELIRSDPVTFGIFCGEFFELSKKWICSKKQICSFLGEQGRQHRMIPRWNTQTIGLVFRGGSTTNPLGCLCPRGWEALPRSSLVRLGGDNQQISTYM</sequence>
<keyword evidence="2" id="KW-1185">Reference proteome</keyword>
<reference evidence="1" key="1">
    <citation type="submission" date="2021-01" db="EMBL/GenBank/DDBJ databases">
        <title>Adiantum capillus-veneris genome.</title>
        <authorList>
            <person name="Fang Y."/>
            <person name="Liao Q."/>
        </authorList>
    </citation>
    <scope>NUCLEOTIDE SEQUENCE</scope>
    <source>
        <strain evidence="1">H3</strain>
        <tissue evidence="1">Leaf</tissue>
    </source>
</reference>
<accession>A0A9D4UC25</accession>
<comment type="caution">
    <text evidence="1">The sequence shown here is derived from an EMBL/GenBank/DDBJ whole genome shotgun (WGS) entry which is preliminary data.</text>
</comment>
<organism evidence="1 2">
    <name type="scientific">Adiantum capillus-veneris</name>
    <name type="common">Maidenhair fern</name>
    <dbReference type="NCBI Taxonomy" id="13818"/>
    <lineage>
        <taxon>Eukaryota</taxon>
        <taxon>Viridiplantae</taxon>
        <taxon>Streptophyta</taxon>
        <taxon>Embryophyta</taxon>
        <taxon>Tracheophyta</taxon>
        <taxon>Polypodiopsida</taxon>
        <taxon>Polypodiidae</taxon>
        <taxon>Polypodiales</taxon>
        <taxon>Pteridineae</taxon>
        <taxon>Pteridaceae</taxon>
        <taxon>Vittarioideae</taxon>
        <taxon>Adiantum</taxon>
    </lineage>
</organism>
<dbReference type="Proteomes" id="UP000886520">
    <property type="component" value="Chromosome 19"/>
</dbReference>
<gene>
    <name evidence="1" type="ORF">GOP47_0019958</name>
</gene>